<dbReference type="InterPro" id="IPR036054">
    <property type="entry name" value="BTG-like_sf"/>
</dbReference>
<reference evidence="4" key="1">
    <citation type="submission" date="2025-08" db="UniProtKB">
        <authorList>
            <consortium name="RefSeq"/>
        </authorList>
    </citation>
    <scope>IDENTIFICATION</scope>
</reference>
<gene>
    <name evidence="4" type="primary">BTG4</name>
</gene>
<dbReference type="Proteomes" id="UP000694871">
    <property type="component" value="Unplaced"/>
</dbReference>
<dbReference type="GeneID" id="107122116"/>
<keyword evidence="3" id="KW-1185">Reference proteome</keyword>
<evidence type="ECO:0000259" key="2">
    <source>
        <dbReference type="SMART" id="SM00099"/>
    </source>
</evidence>
<dbReference type="Pfam" id="PF07742">
    <property type="entry name" value="BTG"/>
    <property type="match status" value="1"/>
</dbReference>
<dbReference type="SMART" id="SM00099">
    <property type="entry name" value="btg1"/>
    <property type="match status" value="1"/>
</dbReference>
<organism evidence="3 4">
    <name type="scientific">Gekko japonicus</name>
    <name type="common">Schlegel's Japanese gecko</name>
    <dbReference type="NCBI Taxonomy" id="146911"/>
    <lineage>
        <taxon>Eukaryota</taxon>
        <taxon>Metazoa</taxon>
        <taxon>Chordata</taxon>
        <taxon>Craniata</taxon>
        <taxon>Vertebrata</taxon>
        <taxon>Euteleostomi</taxon>
        <taxon>Lepidosauria</taxon>
        <taxon>Squamata</taxon>
        <taxon>Bifurcata</taxon>
        <taxon>Gekkota</taxon>
        <taxon>Gekkonidae</taxon>
        <taxon>Gekkoninae</taxon>
        <taxon>Gekko</taxon>
    </lineage>
</organism>
<feature type="domain" description="Anti-proliferative protein" evidence="2">
    <location>
        <begin position="1"/>
        <end position="108"/>
    </location>
</feature>
<name>A0ABM1L3U8_GEKJA</name>
<dbReference type="PANTHER" id="PTHR22978:SF5">
    <property type="entry name" value="PROTEIN BTG4"/>
    <property type="match status" value="1"/>
</dbReference>
<dbReference type="RefSeq" id="XP_015280635.1">
    <property type="nucleotide sequence ID" value="XM_015425149.1"/>
</dbReference>
<dbReference type="PANTHER" id="PTHR22978">
    <property type="entry name" value="B-CELL TRANSLOCATION GENE"/>
    <property type="match status" value="1"/>
</dbReference>
<proteinExistence type="inferred from homology"/>
<dbReference type="Gene3D" id="3.90.640.90">
    <property type="entry name" value="Anti-proliferative protein, N-terminal domain"/>
    <property type="match status" value="1"/>
</dbReference>
<dbReference type="InterPro" id="IPR033332">
    <property type="entry name" value="BTG"/>
</dbReference>
<comment type="similarity">
    <text evidence="1">Belongs to the BTG family.</text>
</comment>
<evidence type="ECO:0000313" key="4">
    <source>
        <dbReference type="RefSeq" id="XP_015280635.1"/>
    </source>
</evidence>
<dbReference type="SUPFAM" id="SSF160696">
    <property type="entry name" value="BTG domain-like"/>
    <property type="match status" value="1"/>
</dbReference>
<accession>A0ABM1L3U8</accession>
<evidence type="ECO:0000256" key="1">
    <source>
        <dbReference type="ARBA" id="ARBA00007989"/>
    </source>
</evidence>
<dbReference type="PRINTS" id="PR00310">
    <property type="entry name" value="ANTIPRLFBTG1"/>
</dbReference>
<sequence length="237" mass="27567">MKDEIAVSVFFIMRLVKKHGQLSKRQTETFASKLMMVLFEKYKNHWYLDNPSRGQAFRCIRINSFQARDPLLEQACEESNVDFSRLGLPKELTIWVDPFDVCCRYGEKNPPFTVAHFDGEEEEQDLSQRISQAVDKVLTSDSHSGTSSSDEEICMKEPKSIPTVSNPNSVYQCSDYCKQPFHLWAQYSRRKAYAPDGLSQHPISAYYLQYKMFKSYRPSAAFTGPRVDRYHWVNSNR</sequence>
<evidence type="ECO:0000313" key="3">
    <source>
        <dbReference type="Proteomes" id="UP000694871"/>
    </source>
</evidence>
<protein>
    <submittedName>
        <fullName evidence="4">Protein BTG4</fullName>
    </submittedName>
</protein>
<dbReference type="InterPro" id="IPR002087">
    <property type="entry name" value="Anti_prolifrtn"/>
</dbReference>